<evidence type="ECO:0000313" key="1">
    <source>
        <dbReference type="EMBL" id="QIP15711.1"/>
    </source>
</evidence>
<gene>
    <name evidence="1" type="ORF">G8759_25290</name>
</gene>
<dbReference type="RefSeq" id="WP_167214480.1">
    <property type="nucleotide sequence ID" value="NZ_CP050063.1"/>
</dbReference>
<evidence type="ECO:0000313" key="2">
    <source>
        <dbReference type="Proteomes" id="UP000501802"/>
    </source>
</evidence>
<accession>A0A6G9ATB0</accession>
<dbReference type="EMBL" id="CP050063">
    <property type="protein sequence ID" value="QIP15711.1"/>
    <property type="molecule type" value="Genomic_DNA"/>
</dbReference>
<keyword evidence="2" id="KW-1185">Reference proteome</keyword>
<sequence length="160" mass="17692">MNTITATITVPTQSLTEAGKARLLAYADTLVAGYHEEGYDVLGLLAESAKLELLAARIKEKAKEVALTEVSLYGREGVSKLGVSMTIKPVGVSYDYSGDRIWQELNRTVLVAIERRKQQEEILKSLPYEGRIMVDENTGEEYRAYPPVKTGTDGIILKIE</sequence>
<reference evidence="1 2" key="1">
    <citation type="submission" date="2020-03" db="EMBL/GenBank/DDBJ databases">
        <authorList>
            <person name="Kim M.K."/>
        </authorList>
    </citation>
    <scope>NUCLEOTIDE SEQUENCE [LARGE SCALE GENOMIC DNA]</scope>
    <source>
        <strain evidence="1 2">BT328</strain>
    </source>
</reference>
<proteinExistence type="predicted"/>
<dbReference type="AlphaFoldDB" id="A0A6G9ATB0"/>
<protein>
    <submittedName>
        <fullName evidence="1">Uncharacterized protein</fullName>
    </submittedName>
</protein>
<dbReference type="KEGG" id="spib:G8759_25290"/>
<name>A0A6G9ATB0_9BACT</name>
<dbReference type="Proteomes" id="UP000501802">
    <property type="component" value="Chromosome"/>
</dbReference>
<organism evidence="1 2">
    <name type="scientific">Spirosoma aureum</name>
    <dbReference type="NCBI Taxonomy" id="2692134"/>
    <lineage>
        <taxon>Bacteria</taxon>
        <taxon>Pseudomonadati</taxon>
        <taxon>Bacteroidota</taxon>
        <taxon>Cytophagia</taxon>
        <taxon>Cytophagales</taxon>
        <taxon>Cytophagaceae</taxon>
        <taxon>Spirosoma</taxon>
    </lineage>
</organism>